<dbReference type="InterPro" id="IPR001322">
    <property type="entry name" value="Lamin_tail_dom"/>
</dbReference>
<dbReference type="Pfam" id="PF00932">
    <property type="entry name" value="LTD"/>
    <property type="match status" value="1"/>
</dbReference>
<dbReference type="PROSITE" id="PS51257">
    <property type="entry name" value="PROKAR_LIPOPROTEIN"/>
    <property type="match status" value="1"/>
</dbReference>
<organism evidence="2">
    <name type="scientific">Haloferax sp. CBA1149</name>
    <dbReference type="NCBI Taxonomy" id="2650753"/>
    <lineage>
        <taxon>Archaea</taxon>
        <taxon>Methanobacteriati</taxon>
        <taxon>Methanobacteriota</taxon>
        <taxon>Stenosarchaea group</taxon>
        <taxon>Halobacteria</taxon>
        <taxon>Halobacteriales</taxon>
        <taxon>Haloferacaceae</taxon>
        <taxon>Haloferax</taxon>
    </lineage>
</organism>
<comment type="caution">
    <text evidence="2">The sequence shown here is derived from an EMBL/GenBank/DDBJ whole genome shotgun (WGS) entry which is preliminary data.</text>
</comment>
<gene>
    <name evidence="2" type="ORF">Hfx1149_00630</name>
</gene>
<dbReference type="InterPro" id="IPR052159">
    <property type="entry name" value="Competence_DNA_uptake"/>
</dbReference>
<dbReference type="PANTHER" id="PTHR30619">
    <property type="entry name" value="DNA INTERNALIZATION/COMPETENCE PROTEIN COMEC/REC2"/>
    <property type="match status" value="1"/>
</dbReference>
<dbReference type="PROSITE" id="PS51841">
    <property type="entry name" value="LTD"/>
    <property type="match status" value="1"/>
</dbReference>
<dbReference type="SMART" id="SM00849">
    <property type="entry name" value="Lactamase_B"/>
    <property type="match status" value="1"/>
</dbReference>
<proteinExistence type="predicted"/>
<dbReference type="EMBL" id="VZUS01000001">
    <property type="protein sequence ID" value="KAB1186615.1"/>
    <property type="molecule type" value="Genomic_DNA"/>
</dbReference>
<feature type="domain" description="LTD" evidence="1">
    <location>
        <begin position="348"/>
        <end position="475"/>
    </location>
</feature>
<dbReference type="SUPFAM" id="SSF74853">
    <property type="entry name" value="Lamin A/C globular tail domain"/>
    <property type="match status" value="1"/>
</dbReference>
<evidence type="ECO:0000313" key="2">
    <source>
        <dbReference type="EMBL" id="KAB1186615.1"/>
    </source>
</evidence>
<dbReference type="InterPro" id="IPR035681">
    <property type="entry name" value="ComA-like_MBL"/>
</dbReference>
<dbReference type="RefSeq" id="WP_151134474.1">
    <property type="nucleotide sequence ID" value="NZ_VZUS01000001.1"/>
</dbReference>
<evidence type="ECO:0000259" key="1">
    <source>
        <dbReference type="PROSITE" id="PS51841"/>
    </source>
</evidence>
<dbReference type="PANTHER" id="PTHR30619:SF1">
    <property type="entry name" value="RECOMBINATION PROTEIN 2"/>
    <property type="match status" value="1"/>
</dbReference>
<dbReference type="Pfam" id="PF00753">
    <property type="entry name" value="Lactamase_B"/>
    <property type="match status" value="1"/>
</dbReference>
<reference evidence="2" key="1">
    <citation type="submission" date="2019-09" db="EMBL/GenBank/DDBJ databases">
        <title>Genomic analysis of Haloferax sp. CBA1149.</title>
        <authorList>
            <person name="Roh S.W."/>
        </authorList>
    </citation>
    <scope>NUCLEOTIDE SEQUENCE</scope>
    <source>
        <strain evidence="2">CBA1149</strain>
    </source>
</reference>
<sequence>MTASLRTVVVVVLVLFAGCTGGGSLDVGESPGQPTTATEATAAQTTTAAASPNGTLEVHFINVGQSVSTLLVAPNGETMLIDSGDFRDDGEHVLAYLQAHDIQRLDYLVTSHADADHIGGNAAIIEYYETQANGVGAIYDPGIASTSQTYAAYLDAVEEHDVPLYRTQAGDQISMGLVTATVLSPPEGYLASEDRNENSIVLMTQFGSTRFLFTGDAEHEAEEYLIDTYGSNLQATVLKTGHHGSKGSTSEEFLQAVQPKVAVVSSDYDSQYGHPNEETLERLDAQSIPTYWTATHGTIVFASNGDQVRISTQQAAPTRPIELRDGTAIEPGTEPDVTVRTEITAGGSLTTLTPVATDGGTDTTDASLAVVEVHADAAGSDTENLNDEYIVFKNTGSESLDLSGWTISDASGRTYTVPDGTTLAAGATITLHTGSGADTSTDLYWGSGSAVWNNDGDTITVLNNTGATVLEETYA</sequence>
<dbReference type="Gene3D" id="3.60.15.10">
    <property type="entry name" value="Ribonuclease Z/Hydroxyacylglutathione hydrolase-like"/>
    <property type="match status" value="1"/>
</dbReference>
<dbReference type="InterPro" id="IPR001279">
    <property type="entry name" value="Metallo-B-lactamas"/>
</dbReference>
<dbReference type="InterPro" id="IPR036866">
    <property type="entry name" value="RibonucZ/Hydroxyglut_hydro"/>
</dbReference>
<dbReference type="InterPro" id="IPR036415">
    <property type="entry name" value="Lamin_tail_dom_sf"/>
</dbReference>
<keyword evidence="2" id="KW-0378">Hydrolase</keyword>
<dbReference type="Gene3D" id="2.60.40.1260">
    <property type="entry name" value="Lamin Tail domain"/>
    <property type="match status" value="1"/>
</dbReference>
<name>A0A643K0I0_9EURY</name>
<dbReference type="AlphaFoldDB" id="A0A643K0I0"/>
<dbReference type="CDD" id="cd07731">
    <property type="entry name" value="ComA-like_MBL-fold"/>
    <property type="match status" value="1"/>
</dbReference>
<dbReference type="GO" id="GO:0016787">
    <property type="term" value="F:hydrolase activity"/>
    <property type="evidence" value="ECO:0007669"/>
    <property type="project" value="UniProtKB-KW"/>
</dbReference>
<accession>A0A643K0I0</accession>
<dbReference type="SUPFAM" id="SSF56281">
    <property type="entry name" value="Metallo-hydrolase/oxidoreductase"/>
    <property type="match status" value="1"/>
</dbReference>
<protein>
    <submittedName>
        <fullName evidence="2">MBL fold metallo-hydrolase</fullName>
    </submittedName>
</protein>